<organism evidence="2 3">
    <name type="scientific">Thalassiosira oceanica</name>
    <name type="common">Marine diatom</name>
    <dbReference type="NCBI Taxonomy" id="159749"/>
    <lineage>
        <taxon>Eukaryota</taxon>
        <taxon>Sar</taxon>
        <taxon>Stramenopiles</taxon>
        <taxon>Ochrophyta</taxon>
        <taxon>Bacillariophyta</taxon>
        <taxon>Coscinodiscophyceae</taxon>
        <taxon>Thalassiosirophycidae</taxon>
        <taxon>Thalassiosirales</taxon>
        <taxon>Thalassiosiraceae</taxon>
        <taxon>Thalassiosira</taxon>
    </lineage>
</organism>
<keyword evidence="3" id="KW-1185">Reference proteome</keyword>
<feature type="compositionally biased region" description="Basic and acidic residues" evidence="1">
    <location>
        <begin position="98"/>
        <end position="118"/>
    </location>
</feature>
<reference evidence="2 3" key="1">
    <citation type="journal article" date="2012" name="Genome Biol.">
        <title>Genome and low-iron response of an oceanic diatom adapted to chronic iron limitation.</title>
        <authorList>
            <person name="Lommer M."/>
            <person name="Specht M."/>
            <person name="Roy A.S."/>
            <person name="Kraemer L."/>
            <person name="Andreson R."/>
            <person name="Gutowska M.A."/>
            <person name="Wolf J."/>
            <person name="Bergner S.V."/>
            <person name="Schilhabel M.B."/>
            <person name="Klostermeier U.C."/>
            <person name="Beiko R.G."/>
            <person name="Rosenstiel P."/>
            <person name="Hippler M."/>
            <person name="Laroche J."/>
        </authorList>
    </citation>
    <scope>NUCLEOTIDE SEQUENCE [LARGE SCALE GENOMIC DNA]</scope>
    <source>
        <strain evidence="2 3">CCMP1005</strain>
    </source>
</reference>
<feature type="compositionally biased region" description="Basic and acidic residues" evidence="1">
    <location>
        <begin position="69"/>
        <end position="88"/>
    </location>
</feature>
<dbReference type="Proteomes" id="UP000266841">
    <property type="component" value="Unassembled WGS sequence"/>
</dbReference>
<accession>K0R166</accession>
<feature type="compositionally biased region" description="Basic and acidic residues" evidence="1">
    <location>
        <begin position="132"/>
        <end position="144"/>
    </location>
</feature>
<evidence type="ECO:0000256" key="1">
    <source>
        <dbReference type="SAM" id="MobiDB-lite"/>
    </source>
</evidence>
<dbReference type="EMBL" id="AGNL01048418">
    <property type="protein sequence ID" value="EJK45565.1"/>
    <property type="molecule type" value="Genomic_DNA"/>
</dbReference>
<proteinExistence type="predicted"/>
<feature type="region of interest" description="Disordered" evidence="1">
    <location>
        <begin position="1"/>
        <end position="168"/>
    </location>
</feature>
<feature type="compositionally biased region" description="Polar residues" evidence="1">
    <location>
        <begin position="1"/>
        <end position="17"/>
    </location>
</feature>
<sequence length="168" mass="18509">MTQSAQYKKEGAQTSRLRGSGEAAESRPRSSGPSTLGPGQGVRTPQRGGKGEGRTSPTQPARDRGRHARPAERMVYDSDVEVRPERPGTRQGQGTVRGAEEKGAQRREKERLAKERAERKLRRRSGRRSRRNRADPAKMSETMKPKKVGASGAELNEDQFVTVASEEA</sequence>
<protein>
    <submittedName>
        <fullName evidence="2">Uncharacterized protein</fullName>
    </submittedName>
</protein>
<feature type="compositionally biased region" description="Basic residues" evidence="1">
    <location>
        <begin position="119"/>
        <end position="131"/>
    </location>
</feature>
<gene>
    <name evidence="2" type="ORF">THAOC_35816</name>
</gene>
<comment type="caution">
    <text evidence="2">The sequence shown here is derived from an EMBL/GenBank/DDBJ whole genome shotgun (WGS) entry which is preliminary data.</text>
</comment>
<evidence type="ECO:0000313" key="3">
    <source>
        <dbReference type="Proteomes" id="UP000266841"/>
    </source>
</evidence>
<dbReference type="AlphaFoldDB" id="K0R166"/>
<evidence type="ECO:0000313" key="2">
    <source>
        <dbReference type="EMBL" id="EJK45565.1"/>
    </source>
</evidence>
<name>K0R166_THAOC</name>